<name>A0A9D2M4A8_9FIRM</name>
<evidence type="ECO:0000313" key="2">
    <source>
        <dbReference type="Proteomes" id="UP000824209"/>
    </source>
</evidence>
<comment type="caution">
    <text evidence="1">The sequence shown here is derived from an EMBL/GenBank/DDBJ whole genome shotgun (WGS) entry which is preliminary data.</text>
</comment>
<dbReference type="EMBL" id="DWYA01000069">
    <property type="protein sequence ID" value="HJB40366.1"/>
    <property type="molecule type" value="Genomic_DNA"/>
</dbReference>
<protein>
    <submittedName>
        <fullName evidence="1">Uncharacterized protein</fullName>
    </submittedName>
</protein>
<sequence>MSDLNEKKPKERNEIGNKDLKEQIADAALAILEEGTDYQNLLYTKVQFGYLFDIEDHGIEALFKVTTDQTTVYFAVQGQSLLRLNFSEELFQGTTETFLTLHG</sequence>
<accession>A0A9D2M4A8</accession>
<organism evidence="1 2">
    <name type="scientific">Candidatus Ruthenibacterium avium</name>
    <dbReference type="NCBI Taxonomy" id="2838751"/>
    <lineage>
        <taxon>Bacteria</taxon>
        <taxon>Bacillati</taxon>
        <taxon>Bacillota</taxon>
        <taxon>Clostridia</taxon>
        <taxon>Eubacteriales</taxon>
        <taxon>Oscillospiraceae</taxon>
        <taxon>Ruthenibacterium</taxon>
    </lineage>
</organism>
<proteinExistence type="predicted"/>
<gene>
    <name evidence="1" type="ORF">H9943_08225</name>
</gene>
<reference evidence="1" key="2">
    <citation type="submission" date="2021-04" db="EMBL/GenBank/DDBJ databases">
        <authorList>
            <person name="Gilroy R."/>
        </authorList>
    </citation>
    <scope>NUCLEOTIDE SEQUENCE</scope>
    <source>
        <strain evidence="1">ChiBcec8-14828</strain>
    </source>
</reference>
<dbReference type="Proteomes" id="UP000824209">
    <property type="component" value="Unassembled WGS sequence"/>
</dbReference>
<reference evidence="1" key="1">
    <citation type="journal article" date="2021" name="PeerJ">
        <title>Extensive microbial diversity within the chicken gut microbiome revealed by metagenomics and culture.</title>
        <authorList>
            <person name="Gilroy R."/>
            <person name="Ravi A."/>
            <person name="Getino M."/>
            <person name="Pursley I."/>
            <person name="Horton D.L."/>
            <person name="Alikhan N.F."/>
            <person name="Baker D."/>
            <person name="Gharbi K."/>
            <person name="Hall N."/>
            <person name="Watson M."/>
            <person name="Adriaenssens E.M."/>
            <person name="Foster-Nyarko E."/>
            <person name="Jarju S."/>
            <person name="Secka A."/>
            <person name="Antonio M."/>
            <person name="Oren A."/>
            <person name="Chaudhuri R.R."/>
            <person name="La Ragione R."/>
            <person name="Hildebrand F."/>
            <person name="Pallen M.J."/>
        </authorList>
    </citation>
    <scope>NUCLEOTIDE SEQUENCE</scope>
    <source>
        <strain evidence="1">ChiBcec8-14828</strain>
    </source>
</reference>
<dbReference type="AlphaFoldDB" id="A0A9D2M4A8"/>
<evidence type="ECO:0000313" key="1">
    <source>
        <dbReference type="EMBL" id="HJB40366.1"/>
    </source>
</evidence>